<dbReference type="GO" id="GO:0004588">
    <property type="term" value="F:orotate phosphoribosyltransferase activity"/>
    <property type="evidence" value="ECO:0007669"/>
    <property type="project" value="TreeGrafter"/>
</dbReference>
<dbReference type="Gene3D" id="3.20.20.70">
    <property type="entry name" value="Aldolase class I"/>
    <property type="match status" value="1"/>
</dbReference>
<dbReference type="InterPro" id="IPR023170">
    <property type="entry name" value="HhH_base_excis_C"/>
</dbReference>
<dbReference type="InterPro" id="IPR001611">
    <property type="entry name" value="Leu-rich_rpt"/>
</dbReference>
<keyword evidence="9" id="KW-0378">Hydrolase</keyword>
<dbReference type="SUPFAM" id="SSF48150">
    <property type="entry name" value="DNA-glycosylase"/>
    <property type="match status" value="1"/>
</dbReference>
<protein>
    <recommendedName>
        <fullName evidence="4 17">Orotidine 5'-phosphate decarboxylase</fullName>
        <ecNumber evidence="17">4.1.1.23</ecNumber>
    </recommendedName>
</protein>
<keyword evidence="6" id="KW-0677">Repeat</keyword>
<feature type="binding site" evidence="16">
    <location>
        <position position="60"/>
    </location>
    <ligand>
        <name>substrate</name>
    </ligand>
</feature>
<evidence type="ECO:0000256" key="2">
    <source>
        <dbReference type="ARBA" id="ARBA00008343"/>
    </source>
</evidence>
<dbReference type="InterPro" id="IPR011060">
    <property type="entry name" value="RibuloseP-bd_barrel"/>
</dbReference>
<comment type="catalytic activity">
    <reaction evidence="17">
        <text>orotidine 5'-phosphate + H(+) = UMP + CO2</text>
        <dbReference type="Rhea" id="RHEA:11596"/>
        <dbReference type="ChEBI" id="CHEBI:15378"/>
        <dbReference type="ChEBI" id="CHEBI:16526"/>
        <dbReference type="ChEBI" id="CHEBI:57538"/>
        <dbReference type="ChEBI" id="CHEBI:57865"/>
        <dbReference type="EC" id="4.1.1.23"/>
    </reaction>
</comment>
<dbReference type="CDD" id="cd04725">
    <property type="entry name" value="OMP_decarboxylase_like"/>
    <property type="match status" value="1"/>
</dbReference>
<evidence type="ECO:0000313" key="21">
    <source>
        <dbReference type="EMBL" id="WFD19261.1"/>
    </source>
</evidence>
<sequence>MSASLTYEERAARHPNACAKGLLDTIVRKQSNLCVSVDVTRKEDLLAVVHAVGPYVSLIKTHIDIIENFDWDLIEQLTELSVKHNFLIFEDRKFADIGNTVSLQYAAGVHRIARWSHITNAHLVPGPGIIDGLASVGLPLHRGLLLLAEMSTKGSLTTGAYTTANVKAAMEDTSDFVMGFIAMHRVHEDPKHIPEGLSEAQRQKDLLILTPGVGLDVKGDGKGQQYRTPKEVIQDSGCDIMIVGRGIYGALLKPDVDREQAMSEVTAQAQRYRDAGWKAYLDRLAPQSMRQMHTSVKTEEAPLDRPRPLSPKASPSKKIKMDLSDEEARKIKVPKNWERVYELLEYQRKEIITPVDTMGCEENGQEERRADRGRRRKDGMEESEDEKARRLRFTTLVSLMLSSQTKDPVTANAVHQLQTKLDDGLTLASMQSASDDLIMECIGKVSFYRRKTEYLRKMTHMLQERWDGDVPRTVDELCEIPGVGPKMAFLQMQSMGLNVGIGVDTHVHRISNRLRWCKTTTPEQTRLALQSWLPKQVDQKTLSKRVPVYYVDGTVDRGEGRVPVAKDDPAAASSLECTQASPSSRRDAPRRASKEDESADPVPSDEVSDVLARTSLSLAGHALPPPAAVAQTLARFMQLRRLDVSNMQASDDAPSGLTDLHWLAKAERLSKKQARDGATPLSQRLTWLNVANNEALGSRDDDVNGLELMTALNVLNVSHCALKAFPPAISALRGLKALVLSHNHLSALPAAFPHLPELNTLVLSNNELTQLPITLPSSLPSLKKLSLGHNRLECGGLPDLSVCANLREVRLGGNRSLRALPAHLPSWGRGVDGGAPGLVLLDVSDCGLDAWEAVKPLVTMPQQTERHGLANLVAKDNGIADQTEYREKLCDALPALRILDNVRLFPKKSAPPVSDAQGPATEPAPAPQDNEESTLAKATVKQAKAPAARAKRARDEPPPPAPRDPFFVPRDAGPTAPASSKRRKAGKPPVPAPDVAEPKKVRKRSGRGPKRRATAPSEAPAPESAPVPADPAPAPSEPAPAPSEPAPTKTKKTRRKKSTKAVELDMDAPVAEPPKVPAPSARAPSPPPAARADTGVVQIVNVAPSQRTATPAATLLGRRDDELGGW</sequence>
<organism evidence="21 22">
    <name type="scientific">Malassezia caprae</name>
    <dbReference type="NCBI Taxonomy" id="1381934"/>
    <lineage>
        <taxon>Eukaryota</taxon>
        <taxon>Fungi</taxon>
        <taxon>Dikarya</taxon>
        <taxon>Basidiomycota</taxon>
        <taxon>Ustilaginomycotina</taxon>
        <taxon>Malasseziomycetes</taxon>
        <taxon>Malasseziales</taxon>
        <taxon>Malasseziaceae</taxon>
        <taxon>Malassezia</taxon>
    </lineage>
</organism>
<dbReference type="GO" id="GO:0003677">
    <property type="term" value="F:DNA binding"/>
    <property type="evidence" value="ECO:0007669"/>
    <property type="project" value="InterPro"/>
</dbReference>
<evidence type="ECO:0000256" key="1">
    <source>
        <dbReference type="ARBA" id="ARBA00004861"/>
    </source>
</evidence>
<keyword evidence="12 17" id="KW-0456">Lyase</keyword>
<evidence type="ECO:0000256" key="5">
    <source>
        <dbReference type="ARBA" id="ARBA00022614"/>
    </source>
</evidence>
<keyword evidence="13" id="KW-0326">Glycosidase</keyword>
<dbReference type="InterPro" id="IPR001754">
    <property type="entry name" value="OMPdeCOase_dom"/>
</dbReference>
<dbReference type="PRINTS" id="PR01217">
    <property type="entry name" value="PRICHEXTENSN"/>
</dbReference>
<reference evidence="21" key="1">
    <citation type="submission" date="2023-03" db="EMBL/GenBank/DDBJ databases">
        <title>Mating type loci evolution in Malassezia.</title>
        <authorList>
            <person name="Coelho M.A."/>
        </authorList>
    </citation>
    <scope>NUCLEOTIDE SEQUENCE</scope>
    <source>
        <strain evidence="21">CBS 10434</strain>
    </source>
</reference>
<feature type="binding site" evidence="16">
    <location>
        <position position="224"/>
    </location>
    <ligand>
        <name>substrate</name>
    </ligand>
</feature>
<evidence type="ECO:0000256" key="8">
    <source>
        <dbReference type="ARBA" id="ARBA00022793"/>
    </source>
</evidence>
<evidence type="ECO:0000256" key="12">
    <source>
        <dbReference type="ARBA" id="ARBA00023239"/>
    </source>
</evidence>
<evidence type="ECO:0000256" key="14">
    <source>
        <dbReference type="ARBA" id="ARBA00044632"/>
    </source>
</evidence>
<dbReference type="SUPFAM" id="SSF51366">
    <property type="entry name" value="Ribulose-phoshate binding barrel"/>
    <property type="match status" value="1"/>
</dbReference>
<comment type="similarity">
    <text evidence="2">Belongs to the Nth/MutY family.</text>
</comment>
<dbReference type="NCBIfam" id="TIGR01740">
    <property type="entry name" value="pyrF"/>
    <property type="match status" value="1"/>
</dbReference>
<accession>A0AAF0E9N1</accession>
<feature type="compositionally biased region" description="Basic residues" evidence="18">
    <location>
        <begin position="1049"/>
        <end position="1059"/>
    </location>
</feature>
<dbReference type="InterPro" id="IPR003591">
    <property type="entry name" value="Leu-rich_rpt_typical-subtyp"/>
</dbReference>
<dbReference type="CDD" id="cd00056">
    <property type="entry name" value="ENDO3c"/>
    <property type="match status" value="1"/>
</dbReference>
<keyword evidence="22" id="KW-1185">Reference proteome</keyword>
<dbReference type="InterPro" id="IPR000445">
    <property type="entry name" value="HhH_motif"/>
</dbReference>
<feature type="region of interest" description="Disordered" evidence="18">
    <location>
        <begin position="357"/>
        <end position="387"/>
    </location>
</feature>
<dbReference type="PROSITE" id="PS01155">
    <property type="entry name" value="ENDONUCLEASE_III_2"/>
    <property type="match status" value="1"/>
</dbReference>
<dbReference type="Pfam" id="PF00730">
    <property type="entry name" value="HhH-GPD"/>
    <property type="match status" value="1"/>
</dbReference>
<comment type="pathway">
    <text evidence="1 17">Pyrimidine metabolism; UMP biosynthesis via de novo pathway; UMP from orotate: step 2/2.</text>
</comment>
<keyword evidence="5" id="KW-0433">Leucine-rich repeat</keyword>
<evidence type="ECO:0000256" key="16">
    <source>
        <dbReference type="PIRSR" id="PIRSR614732-2"/>
    </source>
</evidence>
<feature type="compositionally biased region" description="Basic and acidic residues" evidence="18">
    <location>
        <begin position="558"/>
        <end position="569"/>
    </location>
</feature>
<feature type="region of interest" description="Disordered" evidence="18">
    <location>
        <begin position="909"/>
        <end position="1091"/>
    </location>
</feature>
<feature type="compositionally biased region" description="Basic and acidic residues" evidence="18">
    <location>
        <begin position="296"/>
        <end position="307"/>
    </location>
</feature>
<dbReference type="Pfam" id="PF13855">
    <property type="entry name" value="LRR_8"/>
    <property type="match status" value="1"/>
</dbReference>
<dbReference type="EC" id="4.1.1.23" evidence="17"/>
<evidence type="ECO:0000256" key="10">
    <source>
        <dbReference type="ARBA" id="ARBA00022975"/>
    </source>
</evidence>
<evidence type="ECO:0000313" key="22">
    <source>
        <dbReference type="Proteomes" id="UP001220961"/>
    </source>
</evidence>
<dbReference type="SUPFAM" id="SSF52058">
    <property type="entry name" value="L domain-like"/>
    <property type="match status" value="1"/>
</dbReference>
<comment type="similarity">
    <text evidence="3 17">Belongs to the OMP decarboxylase family.</text>
</comment>
<dbReference type="PANTHER" id="PTHR19278:SF9">
    <property type="entry name" value="URIDINE 5'-MONOPHOSPHATE SYNTHASE"/>
    <property type="match status" value="1"/>
</dbReference>
<dbReference type="GO" id="GO:0140078">
    <property type="term" value="F:class I DNA-(apurinic or apyrimidinic site) endonuclease activity"/>
    <property type="evidence" value="ECO:0007669"/>
    <property type="project" value="UniProtKB-EC"/>
</dbReference>
<dbReference type="PANTHER" id="PTHR19278">
    <property type="entry name" value="OROTATE PHOSPHORIBOSYLTRANSFERASE"/>
    <property type="match status" value="1"/>
</dbReference>
<feature type="active site" description="For OMPdecase activity" evidence="15">
    <location>
        <position position="93"/>
    </location>
</feature>
<feature type="compositionally biased region" description="Basic and acidic residues" evidence="18">
    <location>
        <begin position="584"/>
        <end position="596"/>
    </location>
</feature>
<dbReference type="SMART" id="SM00369">
    <property type="entry name" value="LRR_TYP"/>
    <property type="match status" value="4"/>
</dbReference>
<feature type="binding site" evidence="16">
    <location>
        <position position="244"/>
    </location>
    <ligand>
        <name>substrate</name>
    </ligand>
</feature>
<dbReference type="FunFam" id="3.20.20.70:FF:000114">
    <property type="entry name" value="Decarboxylase,orotidine phosphate"/>
    <property type="match status" value="1"/>
</dbReference>
<feature type="binding site" evidence="16">
    <location>
        <position position="151"/>
    </location>
    <ligand>
        <name>substrate</name>
    </ligand>
</feature>
<evidence type="ECO:0000256" key="6">
    <source>
        <dbReference type="ARBA" id="ARBA00022737"/>
    </source>
</evidence>
<dbReference type="InterPro" id="IPR004036">
    <property type="entry name" value="Endonuclease-III-like_CS2"/>
</dbReference>
<dbReference type="GO" id="GO:0006285">
    <property type="term" value="P:base-excision repair, AP site formation"/>
    <property type="evidence" value="ECO:0007669"/>
    <property type="project" value="UniProtKB-ARBA"/>
</dbReference>
<dbReference type="SMART" id="SM00934">
    <property type="entry name" value="OMPdecase"/>
    <property type="match status" value="1"/>
</dbReference>
<evidence type="ECO:0000256" key="18">
    <source>
        <dbReference type="SAM" id="MobiDB-lite"/>
    </source>
</evidence>
<dbReference type="Pfam" id="PF00633">
    <property type="entry name" value="HHH"/>
    <property type="match status" value="1"/>
</dbReference>
<evidence type="ECO:0000256" key="15">
    <source>
        <dbReference type="PIRSR" id="PIRSR614732-1"/>
    </source>
</evidence>
<evidence type="ECO:0000256" key="4">
    <source>
        <dbReference type="ARBA" id="ARBA00021923"/>
    </source>
</evidence>
<feature type="active site" description="For OMPdecase activity" evidence="15">
    <location>
        <position position="96"/>
    </location>
</feature>
<feature type="active site" description="For OMPdecase activity" evidence="15">
    <location>
        <position position="91"/>
    </location>
</feature>
<gene>
    <name evidence="21" type="primary">URA3</name>
    <name evidence="21" type="ORF">MCAP1_001484</name>
</gene>
<feature type="domain" description="Orotidine 5'-phosphate decarboxylase" evidence="20">
    <location>
        <begin position="32"/>
        <end position="265"/>
    </location>
</feature>
<keyword evidence="10 17" id="KW-0665">Pyrimidine biosynthesis</keyword>
<dbReference type="InterPro" id="IPR018089">
    <property type="entry name" value="OMPdecase_AS"/>
</dbReference>
<dbReference type="GO" id="GO:0044205">
    <property type="term" value="P:'de novo' UMP biosynthetic process"/>
    <property type="evidence" value="ECO:0007669"/>
    <property type="project" value="InterPro"/>
</dbReference>
<dbReference type="Pfam" id="PF00215">
    <property type="entry name" value="OMPdecase"/>
    <property type="match status" value="1"/>
</dbReference>
<comment type="catalytic activity">
    <reaction evidence="14">
        <text>2'-deoxyribonucleotide-(2'-deoxyribose 5'-phosphate)-2'-deoxyribonucleotide-DNA = a 3'-end 2'-deoxyribonucleotide-(2,3-dehydro-2,3-deoxyribose 5'-phosphate)-DNA + a 5'-end 5'-phospho-2'-deoxyribonucleoside-DNA + H(+)</text>
        <dbReference type="Rhea" id="RHEA:66592"/>
        <dbReference type="Rhea" id="RHEA-COMP:13180"/>
        <dbReference type="Rhea" id="RHEA-COMP:16897"/>
        <dbReference type="Rhea" id="RHEA-COMP:17067"/>
        <dbReference type="ChEBI" id="CHEBI:15378"/>
        <dbReference type="ChEBI" id="CHEBI:136412"/>
        <dbReference type="ChEBI" id="CHEBI:157695"/>
        <dbReference type="ChEBI" id="CHEBI:167181"/>
        <dbReference type="EC" id="4.2.99.18"/>
    </reaction>
</comment>
<dbReference type="Gene3D" id="3.80.10.10">
    <property type="entry name" value="Ribonuclease Inhibitor"/>
    <property type="match status" value="2"/>
</dbReference>
<feature type="binding site" evidence="16">
    <location>
        <position position="245"/>
    </location>
    <ligand>
        <name>substrate</name>
    </ligand>
</feature>
<feature type="region of interest" description="Disordered" evidence="18">
    <location>
        <begin position="288"/>
        <end position="322"/>
    </location>
</feature>
<dbReference type="GO" id="GO:0004590">
    <property type="term" value="F:orotidine-5'-phosphate decarboxylase activity"/>
    <property type="evidence" value="ECO:0007669"/>
    <property type="project" value="UniProtKB-EC"/>
</dbReference>
<dbReference type="FunFam" id="1.10.340.30:FF:000001">
    <property type="entry name" value="Endonuclease III"/>
    <property type="match status" value="1"/>
</dbReference>
<keyword evidence="11" id="KW-0234">DNA repair</keyword>
<dbReference type="Gene3D" id="1.10.340.30">
    <property type="entry name" value="Hypothetical protein, domain 2"/>
    <property type="match status" value="1"/>
</dbReference>
<dbReference type="InterPro" id="IPR032675">
    <property type="entry name" value="LRR_dom_sf"/>
</dbReference>
<evidence type="ECO:0000256" key="13">
    <source>
        <dbReference type="ARBA" id="ARBA00023295"/>
    </source>
</evidence>
<evidence type="ECO:0000256" key="9">
    <source>
        <dbReference type="ARBA" id="ARBA00022801"/>
    </source>
</evidence>
<dbReference type="SMART" id="SM00478">
    <property type="entry name" value="ENDO3c"/>
    <property type="match status" value="1"/>
</dbReference>
<evidence type="ECO:0000256" key="17">
    <source>
        <dbReference type="RuleBase" id="RU000512"/>
    </source>
</evidence>
<evidence type="ECO:0000259" key="20">
    <source>
        <dbReference type="SMART" id="SM00934"/>
    </source>
</evidence>
<keyword evidence="8 17" id="KW-0210">Decarboxylase</keyword>
<dbReference type="EMBL" id="CP119910">
    <property type="protein sequence ID" value="WFD19261.1"/>
    <property type="molecule type" value="Genomic_DNA"/>
</dbReference>
<dbReference type="PROSITE" id="PS00156">
    <property type="entry name" value="OMPDECASE"/>
    <property type="match status" value="1"/>
</dbReference>
<dbReference type="InterPro" id="IPR003265">
    <property type="entry name" value="HhH-GPD_domain"/>
</dbReference>
<evidence type="ECO:0000256" key="3">
    <source>
        <dbReference type="ARBA" id="ARBA00011018"/>
    </source>
</evidence>
<dbReference type="Gene3D" id="1.10.1670.10">
    <property type="entry name" value="Helix-hairpin-Helix base-excision DNA repair enzymes (C-terminal)"/>
    <property type="match status" value="1"/>
</dbReference>
<dbReference type="GO" id="GO:0000703">
    <property type="term" value="F:oxidized pyrimidine nucleobase lesion DNA N-glycosylase activity"/>
    <property type="evidence" value="ECO:0007669"/>
    <property type="project" value="UniProtKB-ARBA"/>
</dbReference>
<feature type="region of interest" description="Disordered" evidence="18">
    <location>
        <begin position="558"/>
        <end position="607"/>
    </location>
</feature>
<dbReference type="InterPro" id="IPR013785">
    <property type="entry name" value="Aldolase_TIM"/>
</dbReference>
<evidence type="ECO:0000256" key="7">
    <source>
        <dbReference type="ARBA" id="ARBA00022763"/>
    </source>
</evidence>
<feature type="compositionally biased region" description="Pro residues" evidence="18">
    <location>
        <begin position="1023"/>
        <end position="1045"/>
    </location>
</feature>
<proteinExistence type="inferred from homology"/>
<feature type="compositionally biased region" description="Basic residues" evidence="18">
    <location>
        <begin position="1000"/>
        <end position="1013"/>
    </location>
</feature>
<dbReference type="Proteomes" id="UP001220961">
    <property type="component" value="Chromosome 3"/>
</dbReference>
<dbReference type="GO" id="GO:0006207">
    <property type="term" value="P:'de novo' pyrimidine nucleobase biosynthetic process"/>
    <property type="evidence" value="ECO:0007669"/>
    <property type="project" value="InterPro"/>
</dbReference>
<evidence type="ECO:0000256" key="11">
    <source>
        <dbReference type="ARBA" id="ARBA00023204"/>
    </source>
</evidence>
<keyword evidence="7" id="KW-0227">DNA damage</keyword>
<name>A0AAF0E9N1_9BASI</name>
<dbReference type="InterPro" id="IPR014732">
    <property type="entry name" value="OMPdecase"/>
</dbReference>
<evidence type="ECO:0000259" key="19">
    <source>
        <dbReference type="SMART" id="SM00478"/>
    </source>
</evidence>
<feature type="binding site" evidence="16">
    <location>
        <position position="38"/>
    </location>
    <ligand>
        <name>substrate</name>
    </ligand>
</feature>
<dbReference type="AlphaFoldDB" id="A0AAF0E9N1"/>
<feature type="domain" description="HhH-GPD" evidence="19">
    <location>
        <begin position="401"/>
        <end position="560"/>
    </location>
</feature>
<dbReference type="InterPro" id="IPR011257">
    <property type="entry name" value="DNA_glycosylase"/>
</dbReference>